<dbReference type="InterPro" id="IPR028000">
    <property type="entry name" value="Pma1"/>
</dbReference>
<feature type="compositionally biased region" description="Basic and acidic residues" evidence="1">
    <location>
        <begin position="340"/>
        <end position="351"/>
    </location>
</feature>
<dbReference type="RefSeq" id="XP_030987346.1">
    <property type="nucleotide sequence ID" value="XM_031120459.1"/>
</dbReference>
<dbReference type="GeneID" id="41955373"/>
<gene>
    <name evidence="5" type="ORF">PgNI_00378</name>
</gene>
<evidence type="ECO:0000313" key="4">
    <source>
        <dbReference type="Proteomes" id="UP000515153"/>
    </source>
</evidence>
<evidence type="ECO:0000256" key="3">
    <source>
        <dbReference type="SAM" id="SignalP"/>
    </source>
</evidence>
<evidence type="ECO:0000256" key="1">
    <source>
        <dbReference type="SAM" id="MobiDB-lite"/>
    </source>
</evidence>
<protein>
    <submittedName>
        <fullName evidence="5">Uncharacterized protein</fullName>
    </submittedName>
</protein>
<keyword evidence="3" id="KW-0732">Signal</keyword>
<proteinExistence type="predicted"/>
<organism evidence="4 5">
    <name type="scientific">Pyricularia grisea</name>
    <name type="common">Crabgrass-specific blast fungus</name>
    <name type="synonym">Magnaporthe grisea</name>
    <dbReference type="NCBI Taxonomy" id="148305"/>
    <lineage>
        <taxon>Eukaryota</taxon>
        <taxon>Fungi</taxon>
        <taxon>Dikarya</taxon>
        <taxon>Ascomycota</taxon>
        <taxon>Pezizomycotina</taxon>
        <taxon>Sordariomycetes</taxon>
        <taxon>Sordariomycetidae</taxon>
        <taxon>Magnaporthales</taxon>
        <taxon>Pyriculariaceae</taxon>
        <taxon>Pyricularia</taxon>
    </lineage>
</organism>
<evidence type="ECO:0000256" key="2">
    <source>
        <dbReference type="SAM" id="Phobius"/>
    </source>
</evidence>
<feature type="chain" id="PRO_5027546001" evidence="3">
    <location>
        <begin position="24"/>
        <end position="371"/>
    </location>
</feature>
<feature type="region of interest" description="Disordered" evidence="1">
    <location>
        <begin position="281"/>
        <end position="371"/>
    </location>
</feature>
<dbReference type="Pfam" id="PF14610">
    <property type="entry name" value="Psg1"/>
    <property type="match status" value="1"/>
</dbReference>
<reference evidence="5" key="1">
    <citation type="journal article" date="2019" name="Mol. Biol. Evol.">
        <title>Blast fungal genomes show frequent chromosomal changes, gene gains and losses, and effector gene turnover.</title>
        <authorList>
            <person name="Gomez Luciano L.B."/>
            <person name="Jason Tsai I."/>
            <person name="Chuma I."/>
            <person name="Tosa Y."/>
            <person name="Chen Y.H."/>
            <person name="Li J.Y."/>
            <person name="Li M.Y."/>
            <person name="Jade Lu M.Y."/>
            <person name="Nakayashiki H."/>
            <person name="Li W.H."/>
        </authorList>
    </citation>
    <scope>NUCLEOTIDE SEQUENCE</scope>
    <source>
        <strain evidence="5">NI907</strain>
    </source>
</reference>
<keyword evidence="2" id="KW-0472">Membrane</keyword>
<dbReference type="AlphaFoldDB" id="A0A6P8BJR3"/>
<reference evidence="5" key="3">
    <citation type="submission" date="2025-08" db="UniProtKB">
        <authorList>
            <consortium name="RefSeq"/>
        </authorList>
    </citation>
    <scope>IDENTIFICATION</scope>
    <source>
        <strain evidence="5">NI907</strain>
    </source>
</reference>
<dbReference type="KEGG" id="pgri:PgNI_00378"/>
<accession>A0A6P8BJR3</accession>
<reference evidence="5" key="2">
    <citation type="submission" date="2019-10" db="EMBL/GenBank/DDBJ databases">
        <authorList>
            <consortium name="NCBI Genome Project"/>
        </authorList>
    </citation>
    <scope>NUCLEOTIDE SEQUENCE</scope>
    <source>
        <strain evidence="5">NI907</strain>
    </source>
</reference>
<evidence type="ECO:0000313" key="5">
    <source>
        <dbReference type="RefSeq" id="XP_030987346.1"/>
    </source>
</evidence>
<feature type="compositionally biased region" description="Basic and acidic residues" evidence="1">
    <location>
        <begin position="323"/>
        <end position="332"/>
    </location>
</feature>
<keyword evidence="2" id="KW-1133">Transmembrane helix</keyword>
<feature type="signal peptide" evidence="3">
    <location>
        <begin position="1"/>
        <end position="23"/>
    </location>
</feature>
<keyword evidence="4" id="KW-1185">Reference proteome</keyword>
<sequence>MPSPVRLVQALLLLLASNNGALAVEQTAAWVSVDDSGAPKTLTPVLSTANGLPTIVSNAAPHEITATVFTRTQHGYISTSTGSPSVYSATSGGSNGQGAFPLCKAAAEAKTPLCLPKDGATLNPGITYYVTWDPTFLKNATNTTVTITTTYYNMTTALPTNETITPSSTDEHAIPFSRGFYAWPVGWQILQPGWPEMNVTLTLTTTTRHLNTTTVAEHRGPVVLVEKEKSFRQPDTPTPAGPEIYIALPVILGFVLLMVFGTCVWNRNARRIDLGALVARSRRGGRSERGRGRYQRLGGDDHDDDGNGEGGIAGGRAGRSARRQKDSIRLMEYDEGEEMESGRFGRRRDSVDSLGSLAASPVRQTRKRHGD</sequence>
<dbReference type="Proteomes" id="UP000515153">
    <property type="component" value="Unplaced"/>
</dbReference>
<feature type="compositionally biased region" description="Gly residues" evidence="1">
    <location>
        <begin position="308"/>
        <end position="317"/>
    </location>
</feature>
<dbReference type="OrthoDB" id="4084551at2759"/>
<name>A0A6P8BJR3_PYRGI</name>
<feature type="transmembrane region" description="Helical" evidence="2">
    <location>
        <begin position="244"/>
        <end position="265"/>
    </location>
</feature>
<keyword evidence="2" id="KW-0812">Transmembrane</keyword>